<dbReference type="InterPro" id="IPR011330">
    <property type="entry name" value="Glyco_hydro/deAcase_b/a-brl"/>
</dbReference>
<evidence type="ECO:0008006" key="2">
    <source>
        <dbReference type="Google" id="ProtNLM"/>
    </source>
</evidence>
<dbReference type="SUPFAM" id="SSF88713">
    <property type="entry name" value="Glycoside hydrolase/deacetylase"/>
    <property type="match status" value="1"/>
</dbReference>
<reference evidence="1" key="1">
    <citation type="journal article" date="2014" name="Int. J. Syst. Evol. Microbiol.">
        <title>Complete genome of a new Firmicutes species belonging to the dominant human colonic microbiota ('Ruminococcus bicirculans') reveals two chromosomes and a selective capacity to utilize plant glucans.</title>
        <authorList>
            <consortium name="NISC Comparative Sequencing Program"/>
            <person name="Wegmann U."/>
            <person name="Louis P."/>
            <person name="Goesmann A."/>
            <person name="Henrissat B."/>
            <person name="Duncan S.H."/>
            <person name="Flint H.J."/>
        </authorList>
    </citation>
    <scope>NUCLEOTIDE SEQUENCE</scope>
    <source>
        <strain evidence="1">NBRC 110608</strain>
    </source>
</reference>
<evidence type="ECO:0000313" key="1">
    <source>
        <dbReference type="EMBL" id="BDZ59329.1"/>
    </source>
</evidence>
<gene>
    <name evidence="1" type="ORF">GCM10025872_29860</name>
</gene>
<accession>A0ABN6YPI0</accession>
<organism evidence="1">
    <name type="scientific">Barrientosiimonas endolithica</name>
    <dbReference type="NCBI Taxonomy" id="1535208"/>
    <lineage>
        <taxon>Bacteria</taxon>
        <taxon>Bacillati</taxon>
        <taxon>Actinomycetota</taxon>
        <taxon>Actinomycetes</taxon>
        <taxon>Micrococcales</taxon>
        <taxon>Dermacoccaceae</taxon>
        <taxon>Barrientosiimonas</taxon>
    </lineage>
</organism>
<reference evidence="1" key="2">
    <citation type="submission" date="2023-02" db="EMBL/GenBank/DDBJ databases">
        <authorList>
            <person name="Sun Q."/>
            <person name="Mori K."/>
        </authorList>
    </citation>
    <scope>NUCLEOTIDE SEQUENCE</scope>
    <source>
        <strain evidence="1">NBRC 110608</strain>
    </source>
</reference>
<dbReference type="Gene3D" id="3.20.20.370">
    <property type="entry name" value="Glycoside hydrolase/deacetylase"/>
    <property type="match status" value="1"/>
</dbReference>
<name>A0ABN6YPI0_9MICO</name>
<protein>
    <recommendedName>
        <fullName evidence="2">NodB homology domain-containing protein</fullName>
    </recommendedName>
</protein>
<sequence>MDDRHQRLAPAGLGVIASRIVSNARNGSIVLMHDAGGNRSQTVAGVDSAIGQLKAKGFRFATLPGC</sequence>
<dbReference type="EMBL" id="AP027735">
    <property type="protein sequence ID" value="BDZ59329.1"/>
    <property type="molecule type" value="Genomic_DNA"/>
</dbReference>
<proteinExistence type="predicted"/>